<evidence type="ECO:0000259" key="2">
    <source>
        <dbReference type="SMART" id="SM00475"/>
    </source>
</evidence>
<dbReference type="InterPro" id="IPR038969">
    <property type="entry name" value="FEN"/>
</dbReference>
<dbReference type="Gene3D" id="1.10.150.20">
    <property type="entry name" value="5' to 3' exonuclease, C-terminal subdomain"/>
    <property type="match status" value="1"/>
</dbReference>
<evidence type="ECO:0000313" key="3">
    <source>
        <dbReference type="EMBL" id="KAJ3623652.1"/>
    </source>
</evidence>
<dbReference type="EMBL" id="JALNTZ010001666">
    <property type="protein sequence ID" value="KAJ3623652.1"/>
    <property type="molecule type" value="Genomic_DNA"/>
</dbReference>
<organism evidence="3 4">
    <name type="scientific">Zophobas morio</name>
    <dbReference type="NCBI Taxonomy" id="2755281"/>
    <lineage>
        <taxon>Eukaryota</taxon>
        <taxon>Metazoa</taxon>
        <taxon>Ecdysozoa</taxon>
        <taxon>Arthropoda</taxon>
        <taxon>Hexapoda</taxon>
        <taxon>Insecta</taxon>
        <taxon>Pterygota</taxon>
        <taxon>Neoptera</taxon>
        <taxon>Endopterygota</taxon>
        <taxon>Coleoptera</taxon>
        <taxon>Polyphaga</taxon>
        <taxon>Cucujiformia</taxon>
        <taxon>Tenebrionidae</taxon>
        <taxon>Zophobas</taxon>
    </lineage>
</organism>
<dbReference type="GO" id="GO:0003677">
    <property type="term" value="F:DNA binding"/>
    <property type="evidence" value="ECO:0007669"/>
    <property type="project" value="UniProtKB-KW"/>
</dbReference>
<dbReference type="PANTHER" id="PTHR42646:SF2">
    <property type="entry name" value="5'-3' EXONUCLEASE FAMILY PROTEIN"/>
    <property type="match status" value="1"/>
</dbReference>
<dbReference type="Gene3D" id="3.40.50.1010">
    <property type="entry name" value="5'-nuclease"/>
    <property type="match status" value="1"/>
</dbReference>
<comment type="caution">
    <text evidence="3">The sequence shown here is derived from an EMBL/GenBank/DDBJ whole genome shotgun (WGS) entry which is preliminary data.</text>
</comment>
<dbReference type="Pfam" id="PF01367">
    <property type="entry name" value="5_3_exonuc"/>
    <property type="match status" value="1"/>
</dbReference>
<dbReference type="InterPro" id="IPR029060">
    <property type="entry name" value="PIN-like_dom_sf"/>
</dbReference>
<reference evidence="3" key="1">
    <citation type="journal article" date="2023" name="G3 (Bethesda)">
        <title>Whole genome assemblies of Zophobas morio and Tenebrio molitor.</title>
        <authorList>
            <person name="Kaur S."/>
            <person name="Stinson S.A."/>
            <person name="diCenzo G.C."/>
        </authorList>
    </citation>
    <scope>NUCLEOTIDE SEQUENCE</scope>
    <source>
        <strain evidence="3">QUZm001</strain>
    </source>
</reference>
<dbReference type="PANTHER" id="PTHR42646">
    <property type="entry name" value="FLAP ENDONUCLEASE XNI"/>
    <property type="match status" value="1"/>
</dbReference>
<dbReference type="CDD" id="cd09898">
    <property type="entry name" value="H3TH_53EXO"/>
    <property type="match status" value="1"/>
</dbReference>
<proteinExistence type="predicted"/>
<dbReference type="GO" id="GO:0008409">
    <property type="term" value="F:5'-3' exonuclease activity"/>
    <property type="evidence" value="ECO:0007669"/>
    <property type="project" value="InterPro"/>
</dbReference>
<dbReference type="SMART" id="SM00475">
    <property type="entry name" value="53EXOc"/>
    <property type="match status" value="1"/>
</dbReference>
<dbReference type="InterPro" id="IPR008918">
    <property type="entry name" value="HhH2"/>
</dbReference>
<name>A0AA38LZR4_9CUCU</name>
<keyword evidence="1" id="KW-0238">DNA-binding</keyword>
<keyword evidence="4" id="KW-1185">Reference proteome</keyword>
<protein>
    <recommendedName>
        <fullName evidence="2">5'-3' exonuclease domain-containing protein</fullName>
    </recommendedName>
</protein>
<feature type="domain" description="5'-3' exonuclease" evidence="2">
    <location>
        <begin position="1"/>
        <end position="151"/>
    </location>
</feature>
<evidence type="ECO:0000313" key="4">
    <source>
        <dbReference type="Proteomes" id="UP001168821"/>
    </source>
</evidence>
<gene>
    <name evidence="3" type="ORF">Zmor_004364</name>
</gene>
<dbReference type="AlphaFoldDB" id="A0AA38LZR4"/>
<accession>A0AA38LZR4</accession>
<dbReference type="SUPFAM" id="SSF88723">
    <property type="entry name" value="PIN domain-like"/>
    <property type="match status" value="1"/>
</dbReference>
<dbReference type="GO" id="GO:0017108">
    <property type="term" value="F:5'-flap endonuclease activity"/>
    <property type="evidence" value="ECO:0007669"/>
    <property type="project" value="InterPro"/>
</dbReference>
<dbReference type="InterPro" id="IPR036279">
    <property type="entry name" value="5-3_exonuclease_C_sf"/>
</dbReference>
<dbReference type="SUPFAM" id="SSF47807">
    <property type="entry name" value="5' to 3' exonuclease, C-terminal subdomain"/>
    <property type="match status" value="1"/>
</dbReference>
<dbReference type="InterPro" id="IPR020045">
    <property type="entry name" value="DNA_polI_H3TH"/>
</dbReference>
<dbReference type="InterPro" id="IPR002421">
    <property type="entry name" value="5-3_exonuclease"/>
</dbReference>
<sequence length="154" mass="17566">MGTIARIANKLGYFVEIMSNDKDIYQLVNDNTVVITQKTSKCEKEFITEKEVLDAFNCAPKQIPDMKSLMGDSSDNIKGVCGLHYSTATKIISKYGSVEKCFINMSELDEKAKNLLNKNRERILMNKQIATIQRHVDIGRIDFRPLHINYKGFL</sequence>
<dbReference type="Proteomes" id="UP001168821">
    <property type="component" value="Unassembled WGS sequence"/>
</dbReference>
<dbReference type="SMART" id="SM00279">
    <property type="entry name" value="HhH2"/>
    <property type="match status" value="1"/>
</dbReference>
<dbReference type="FunFam" id="1.10.150.20:FF:000003">
    <property type="entry name" value="DNA polymerase I"/>
    <property type="match status" value="1"/>
</dbReference>
<evidence type="ECO:0000256" key="1">
    <source>
        <dbReference type="ARBA" id="ARBA00023125"/>
    </source>
</evidence>
<dbReference type="GO" id="GO:0033567">
    <property type="term" value="P:DNA replication, Okazaki fragment processing"/>
    <property type="evidence" value="ECO:0007669"/>
    <property type="project" value="InterPro"/>
</dbReference>